<accession>A0A0R2BTF3</accession>
<keyword evidence="1" id="KW-1133">Transmembrane helix</keyword>
<feature type="transmembrane region" description="Helical" evidence="1">
    <location>
        <begin position="12"/>
        <end position="33"/>
    </location>
</feature>
<sequence>MTKRILLPAFTLIEMTLTLFILSSLLLIGSHYYRTPSPKLSEELAVLAYKRAWDSAVNYSVTHQTVVYVKYNPDKTVCFETQKCNWQRVVQFPDSITFGSNATFLASIVDGKSKKPMTIVFLNNRGGDYKLTAQLYWGRLNVKSAS</sequence>
<keyword evidence="1" id="KW-0472">Membrane</keyword>
<organism evidence="2 3">
    <name type="scientific">Lapidilactobacillus dextrinicus DSM 20335</name>
    <dbReference type="NCBI Taxonomy" id="1423738"/>
    <lineage>
        <taxon>Bacteria</taxon>
        <taxon>Bacillati</taxon>
        <taxon>Bacillota</taxon>
        <taxon>Bacilli</taxon>
        <taxon>Lactobacillales</taxon>
        <taxon>Lactobacillaceae</taxon>
        <taxon>Lapidilactobacillus</taxon>
    </lineage>
</organism>
<dbReference type="Proteomes" id="UP000051813">
    <property type="component" value="Unassembled WGS sequence"/>
</dbReference>
<dbReference type="AlphaFoldDB" id="A0A0R2BTF3"/>
<proteinExistence type="predicted"/>
<dbReference type="RefSeq" id="WP_057755934.1">
    <property type="nucleotide sequence ID" value="NZ_AYYK01000004.1"/>
</dbReference>
<protein>
    <submittedName>
        <fullName evidence="2">Uncharacterized protein</fullName>
    </submittedName>
</protein>
<keyword evidence="3" id="KW-1185">Reference proteome</keyword>
<evidence type="ECO:0000313" key="2">
    <source>
        <dbReference type="EMBL" id="KRM79515.1"/>
    </source>
</evidence>
<dbReference type="PATRIC" id="fig|1423738.3.peg.1724"/>
<evidence type="ECO:0000313" key="3">
    <source>
        <dbReference type="Proteomes" id="UP000051813"/>
    </source>
</evidence>
<dbReference type="OrthoDB" id="2292755at2"/>
<reference evidence="2 3" key="1">
    <citation type="journal article" date="2015" name="Genome Announc.">
        <title>Expanding the biotechnology potential of lactobacilli through comparative genomics of 213 strains and associated genera.</title>
        <authorList>
            <person name="Sun Z."/>
            <person name="Harris H.M."/>
            <person name="McCann A."/>
            <person name="Guo C."/>
            <person name="Argimon S."/>
            <person name="Zhang W."/>
            <person name="Yang X."/>
            <person name="Jeffery I.B."/>
            <person name="Cooney J.C."/>
            <person name="Kagawa T.F."/>
            <person name="Liu W."/>
            <person name="Song Y."/>
            <person name="Salvetti E."/>
            <person name="Wrobel A."/>
            <person name="Rasinkangas P."/>
            <person name="Parkhill J."/>
            <person name="Rea M.C."/>
            <person name="O'Sullivan O."/>
            <person name="Ritari J."/>
            <person name="Douillard F.P."/>
            <person name="Paul Ross R."/>
            <person name="Yang R."/>
            <person name="Briner A.E."/>
            <person name="Felis G.E."/>
            <person name="de Vos W.M."/>
            <person name="Barrangou R."/>
            <person name="Klaenhammer T.R."/>
            <person name="Caufield P.W."/>
            <person name="Cui Y."/>
            <person name="Zhang H."/>
            <person name="O'Toole P.W."/>
        </authorList>
    </citation>
    <scope>NUCLEOTIDE SEQUENCE [LARGE SCALE GENOMIC DNA]</scope>
    <source>
        <strain evidence="2 3">DSM 20335</strain>
    </source>
</reference>
<keyword evidence="1" id="KW-0812">Transmembrane</keyword>
<dbReference type="EMBL" id="AYYK01000004">
    <property type="protein sequence ID" value="KRM79515.1"/>
    <property type="molecule type" value="Genomic_DNA"/>
</dbReference>
<dbReference type="STRING" id="1423738.FC84_GL001696"/>
<dbReference type="InterPro" id="IPR045584">
    <property type="entry name" value="Pilin-like"/>
</dbReference>
<gene>
    <name evidence="2" type="ORF">FC84_GL001696</name>
</gene>
<evidence type="ECO:0000256" key="1">
    <source>
        <dbReference type="SAM" id="Phobius"/>
    </source>
</evidence>
<comment type="caution">
    <text evidence="2">The sequence shown here is derived from an EMBL/GenBank/DDBJ whole genome shotgun (WGS) entry which is preliminary data.</text>
</comment>
<dbReference type="SUPFAM" id="SSF54523">
    <property type="entry name" value="Pili subunits"/>
    <property type="match status" value="1"/>
</dbReference>
<name>A0A0R2BTF3_9LACO</name>